<dbReference type="Pfam" id="PF07963">
    <property type="entry name" value="N_methyl"/>
    <property type="match status" value="1"/>
</dbReference>
<reference evidence="2 3" key="1">
    <citation type="submission" date="2018-04" db="EMBL/GenBank/DDBJ databases">
        <title>Novel Campyloabacter and Helicobacter Species and Strains.</title>
        <authorList>
            <person name="Mannion A.J."/>
            <person name="Shen Z."/>
            <person name="Fox J.G."/>
        </authorList>
    </citation>
    <scope>NUCLEOTIDE SEQUENCE [LARGE SCALE GENOMIC DNA]</scope>
    <source>
        <strain evidence="2 3">ATCC 700242</strain>
    </source>
</reference>
<proteinExistence type="predicted"/>
<evidence type="ECO:0000313" key="2">
    <source>
        <dbReference type="EMBL" id="RDU70000.1"/>
    </source>
</evidence>
<evidence type="ECO:0000256" key="1">
    <source>
        <dbReference type="SAM" id="Phobius"/>
    </source>
</evidence>
<keyword evidence="1" id="KW-0472">Membrane</keyword>
<keyword evidence="1" id="KW-1133">Transmembrane helix</keyword>
<protein>
    <recommendedName>
        <fullName evidence="4">Type II secretion system protein</fullName>
    </recommendedName>
</protein>
<feature type="transmembrane region" description="Helical" evidence="1">
    <location>
        <begin position="41"/>
        <end position="62"/>
    </location>
</feature>
<accession>A0A3D8IYF6</accession>
<evidence type="ECO:0000313" key="3">
    <source>
        <dbReference type="Proteomes" id="UP000257067"/>
    </source>
</evidence>
<dbReference type="Proteomes" id="UP000257067">
    <property type="component" value="Unassembled WGS sequence"/>
</dbReference>
<dbReference type="AlphaFoldDB" id="A0A3D8IYF6"/>
<comment type="caution">
    <text evidence="2">The sequence shown here is derived from an EMBL/GenBank/DDBJ whole genome shotgun (WGS) entry which is preliminary data.</text>
</comment>
<keyword evidence="1" id="KW-0812">Transmembrane</keyword>
<name>A0A3D8IYF6_9HELI</name>
<gene>
    <name evidence="2" type="ORF">CQA62_00890</name>
</gene>
<keyword evidence="3" id="KW-1185">Reference proteome</keyword>
<dbReference type="InterPro" id="IPR012902">
    <property type="entry name" value="N_methyl_site"/>
</dbReference>
<dbReference type="EMBL" id="NXLU01000001">
    <property type="protein sequence ID" value="RDU70000.1"/>
    <property type="molecule type" value="Genomic_DNA"/>
</dbReference>
<evidence type="ECO:0008006" key="4">
    <source>
        <dbReference type="Google" id="ProtNLM"/>
    </source>
</evidence>
<sequence length="284" mass="31936">MVFLLSPPFLLFQKKMAQSRLNISTAISENMKLQVYKSSKGFGLLEVMIVFIIASIMLTLTIPKVDEGIEQASKILLSDILLTQNLALSDDRFYLQISFTHPFKLLSPSIDTQILLAQPQKNMWQIQFHTSGIYTQNSYSIYNDTPRISTTTNYDGRPMSGDFIAVSPSNSQCLSGYNNTNISDFCKNNTHPNVRLKERFGIEEIQIFAQKSCKEKGGGRVYFDQLGKPYCGKNPTPLTEPFIITLKKAKAQKSIVITPLSSYTYISSNPTPKFTKEQKQGGVK</sequence>
<organism evidence="2 3">
    <name type="scientific">Helicobacter cholecystus</name>
    <dbReference type="NCBI Taxonomy" id="45498"/>
    <lineage>
        <taxon>Bacteria</taxon>
        <taxon>Pseudomonadati</taxon>
        <taxon>Campylobacterota</taxon>
        <taxon>Epsilonproteobacteria</taxon>
        <taxon>Campylobacterales</taxon>
        <taxon>Helicobacteraceae</taxon>
        <taxon>Helicobacter</taxon>
    </lineage>
</organism>